<proteinExistence type="predicted"/>
<accession>A0A7Z7LDH2</accession>
<sequence>MKNKNESLRQLSFGYKNEKSPVARQFTVAGRDSRAIFPRLYRRCFIQFSYSEILP</sequence>
<reference evidence="1 2" key="1">
    <citation type="submission" date="2017-01" db="EMBL/GenBank/DDBJ databases">
        <authorList>
            <person name="Erauso G."/>
        </authorList>
    </citation>
    <scope>NUCLEOTIDE SEQUENCE [LARGE SCALE GENOMIC DNA]</scope>
    <source>
        <strain evidence="1">MESINF1</strain>
    </source>
</reference>
<dbReference type="KEGG" id="minf:MESINF_0554"/>
<evidence type="ECO:0000313" key="2">
    <source>
        <dbReference type="Proteomes" id="UP000250796"/>
    </source>
</evidence>
<dbReference type="Proteomes" id="UP000250796">
    <property type="component" value="Chromosome MESINF"/>
</dbReference>
<dbReference type="AlphaFoldDB" id="A0A7Z7LDH2"/>
<protein>
    <submittedName>
        <fullName evidence="1">Uncharacterized protein</fullName>
    </submittedName>
</protein>
<evidence type="ECO:0000313" key="1">
    <source>
        <dbReference type="EMBL" id="SSC12003.1"/>
    </source>
</evidence>
<keyword evidence="2" id="KW-1185">Reference proteome</keyword>
<gene>
    <name evidence="1" type="ORF">MESINF_0554</name>
</gene>
<dbReference type="EMBL" id="LS974202">
    <property type="protein sequence ID" value="SSC12003.1"/>
    <property type="molecule type" value="Genomic_DNA"/>
</dbReference>
<name>A0A7Z7LDH2_9BACT</name>
<organism evidence="1 2">
    <name type="scientific">Mesotoga infera</name>
    <dbReference type="NCBI Taxonomy" id="1236046"/>
    <lineage>
        <taxon>Bacteria</taxon>
        <taxon>Thermotogati</taxon>
        <taxon>Thermotogota</taxon>
        <taxon>Thermotogae</taxon>
        <taxon>Kosmotogales</taxon>
        <taxon>Kosmotogaceae</taxon>
        <taxon>Mesotoga</taxon>
    </lineage>
</organism>